<dbReference type="Proteomes" id="UP000242146">
    <property type="component" value="Unassembled WGS sequence"/>
</dbReference>
<reference evidence="1 2" key="1">
    <citation type="submission" date="2016-07" db="EMBL/GenBank/DDBJ databases">
        <title>Pervasive Adenine N6-methylation of Active Genes in Fungi.</title>
        <authorList>
            <consortium name="DOE Joint Genome Institute"/>
            <person name="Mondo S.J."/>
            <person name="Dannebaum R.O."/>
            <person name="Kuo R.C."/>
            <person name="Labutti K."/>
            <person name="Haridas S."/>
            <person name="Kuo A."/>
            <person name="Salamov A."/>
            <person name="Ahrendt S.R."/>
            <person name="Lipzen A."/>
            <person name="Sullivan W."/>
            <person name="Andreopoulos W.B."/>
            <person name="Clum A."/>
            <person name="Lindquist E."/>
            <person name="Daum C."/>
            <person name="Ramamoorthy G.K."/>
            <person name="Gryganskyi A."/>
            <person name="Culley D."/>
            <person name="Magnuson J.K."/>
            <person name="James T.Y."/>
            <person name="O'Malley M.A."/>
            <person name="Stajich J.E."/>
            <person name="Spatafora J.W."/>
            <person name="Visel A."/>
            <person name="Grigoriev I.V."/>
        </authorList>
    </citation>
    <scope>NUCLEOTIDE SEQUENCE [LARGE SCALE GENOMIC DNA]</scope>
    <source>
        <strain evidence="1 2">NRRL 3301</strain>
    </source>
</reference>
<name>A0A1X2G2Q2_9FUNG</name>
<sequence>MDFIKSHILFYTNPSDKSFVMTLNGIRGVFQSDQFIALDALPNEFDAKTLLEASDKKTFFDNFDLDPASITTNQPRCNVLASHVPVKLKNDQTIFVMLIQKPLSKSDVVDWIQKKTVSRPTASKSKLPLEDPLTDHVNKYSPGVYLAIDNWLTRFFIFNVILRQTYRFIKSVRQRPPKTMDLASVQWADFLDELQGMMGDKRDDTITDRLDNIEDYMCTYLYDK</sequence>
<gene>
    <name evidence="1" type="ORF">DM01DRAFT_126728</name>
</gene>
<accession>A0A1X2G2Q2</accession>
<dbReference type="STRING" id="101127.A0A1X2G2Q2"/>
<evidence type="ECO:0000313" key="2">
    <source>
        <dbReference type="Proteomes" id="UP000242146"/>
    </source>
</evidence>
<keyword evidence="2" id="KW-1185">Reference proteome</keyword>
<dbReference type="AlphaFoldDB" id="A0A1X2G2Q2"/>
<proteinExistence type="predicted"/>
<protein>
    <submittedName>
        <fullName evidence="1">Uncharacterized protein</fullName>
    </submittedName>
</protein>
<organism evidence="1 2">
    <name type="scientific">Hesseltinella vesiculosa</name>
    <dbReference type="NCBI Taxonomy" id="101127"/>
    <lineage>
        <taxon>Eukaryota</taxon>
        <taxon>Fungi</taxon>
        <taxon>Fungi incertae sedis</taxon>
        <taxon>Mucoromycota</taxon>
        <taxon>Mucoromycotina</taxon>
        <taxon>Mucoromycetes</taxon>
        <taxon>Mucorales</taxon>
        <taxon>Cunninghamellaceae</taxon>
        <taxon>Hesseltinella</taxon>
    </lineage>
</organism>
<comment type="caution">
    <text evidence="1">The sequence shown here is derived from an EMBL/GenBank/DDBJ whole genome shotgun (WGS) entry which is preliminary data.</text>
</comment>
<dbReference type="EMBL" id="MCGT01000059">
    <property type="protein sequence ID" value="ORX43031.1"/>
    <property type="molecule type" value="Genomic_DNA"/>
</dbReference>
<dbReference type="OrthoDB" id="10264848at2759"/>
<evidence type="ECO:0000313" key="1">
    <source>
        <dbReference type="EMBL" id="ORX43031.1"/>
    </source>
</evidence>